<dbReference type="Pfam" id="PF10551">
    <property type="entry name" value="MULE"/>
    <property type="match status" value="1"/>
</dbReference>
<evidence type="ECO:0000313" key="3">
    <source>
        <dbReference type="Proteomes" id="UP001281410"/>
    </source>
</evidence>
<proteinExistence type="predicted"/>
<gene>
    <name evidence="2" type="ORF">Dsin_013389</name>
</gene>
<name>A0AAE0AL36_9ROSI</name>
<dbReference type="Proteomes" id="UP001281410">
    <property type="component" value="Unassembled WGS sequence"/>
</dbReference>
<dbReference type="PANTHER" id="PTHR31973">
    <property type="entry name" value="POLYPROTEIN, PUTATIVE-RELATED"/>
    <property type="match status" value="1"/>
</dbReference>
<keyword evidence="3" id="KW-1185">Reference proteome</keyword>
<organism evidence="2 3">
    <name type="scientific">Dipteronia sinensis</name>
    <dbReference type="NCBI Taxonomy" id="43782"/>
    <lineage>
        <taxon>Eukaryota</taxon>
        <taxon>Viridiplantae</taxon>
        <taxon>Streptophyta</taxon>
        <taxon>Embryophyta</taxon>
        <taxon>Tracheophyta</taxon>
        <taxon>Spermatophyta</taxon>
        <taxon>Magnoliopsida</taxon>
        <taxon>eudicotyledons</taxon>
        <taxon>Gunneridae</taxon>
        <taxon>Pentapetalae</taxon>
        <taxon>rosids</taxon>
        <taxon>malvids</taxon>
        <taxon>Sapindales</taxon>
        <taxon>Sapindaceae</taxon>
        <taxon>Hippocastanoideae</taxon>
        <taxon>Acereae</taxon>
        <taxon>Dipteronia</taxon>
    </lineage>
</organism>
<accession>A0AAE0AL36</accession>
<dbReference type="PANTHER" id="PTHR31973:SF197">
    <property type="entry name" value="SWIM-TYPE DOMAIN-CONTAINING PROTEIN"/>
    <property type="match status" value="1"/>
</dbReference>
<reference evidence="2" key="1">
    <citation type="journal article" date="2023" name="Plant J.">
        <title>Genome sequences and population genomics provide insights into the demographic history, inbreeding, and mutation load of two 'living fossil' tree species of Dipteronia.</title>
        <authorList>
            <person name="Feng Y."/>
            <person name="Comes H.P."/>
            <person name="Chen J."/>
            <person name="Zhu S."/>
            <person name="Lu R."/>
            <person name="Zhang X."/>
            <person name="Li P."/>
            <person name="Qiu J."/>
            <person name="Olsen K.M."/>
            <person name="Qiu Y."/>
        </authorList>
    </citation>
    <scope>NUCLEOTIDE SEQUENCE</scope>
    <source>
        <strain evidence="2">NBL</strain>
    </source>
</reference>
<sequence length="179" mass="20659">MNIEVLSSIVLRSCGVNVPKHTLYRAKRYTIDIGFEDHKQSYNKLYRYGYCLRERNPGSSIYLSTIRYNPDPNVLAHFNRFFLSFHAQNIGYLEGCKPFIGLDGCHLKGPHESILFYAIALDANCMVYPLALGVCEIEYSNIWKWFVALLHEHMGMHERRTMCIMTDRQKGISGALPEC</sequence>
<evidence type="ECO:0000259" key="1">
    <source>
        <dbReference type="Pfam" id="PF10551"/>
    </source>
</evidence>
<protein>
    <recommendedName>
        <fullName evidence="1">MULE transposase domain-containing protein</fullName>
    </recommendedName>
</protein>
<feature type="domain" description="MULE transposase" evidence="1">
    <location>
        <begin position="100"/>
        <end position="176"/>
    </location>
</feature>
<dbReference type="AlphaFoldDB" id="A0AAE0AL36"/>
<evidence type="ECO:0000313" key="2">
    <source>
        <dbReference type="EMBL" id="KAK3219419.1"/>
    </source>
</evidence>
<comment type="caution">
    <text evidence="2">The sequence shown here is derived from an EMBL/GenBank/DDBJ whole genome shotgun (WGS) entry which is preliminary data.</text>
</comment>
<dbReference type="InterPro" id="IPR018289">
    <property type="entry name" value="MULE_transposase_dom"/>
</dbReference>
<dbReference type="EMBL" id="JANJYJ010000004">
    <property type="protein sequence ID" value="KAK3219419.1"/>
    <property type="molecule type" value="Genomic_DNA"/>
</dbReference>